<reference evidence="2 3" key="1">
    <citation type="submission" date="2014-06" db="EMBL/GenBank/DDBJ databases">
        <title>Saccharopolyspora rectivirgula DSM-43113 Genome sequencing.</title>
        <authorList>
            <person name="Barrera C."/>
            <person name="Millon L."/>
            <person name="Rognon B."/>
            <person name="Zaugg C."/>
            <person name="Monod M."/>
        </authorList>
    </citation>
    <scope>NUCLEOTIDE SEQUENCE [LARGE SCALE GENOMIC DNA]</scope>
    <source>
        <strain evidence="2 3">DSM 43113</strain>
    </source>
</reference>
<dbReference type="Proteomes" id="UP000031419">
    <property type="component" value="Unassembled WGS sequence"/>
</dbReference>
<sequence>MSAEVGFNLLDEPWIVVLEPDGRERQVSILGAFEQAQQLGTIAGEVPTQAFAITRLLLAFLHRAIDGPQDQDEWEQLWEADELPLEQIREYAQRVRSRFDLFHPDTPFFQVADLRTEKDEVSGLEKIVADVPNGEPYFTTRSAASLRCIEAAEAARWLVHVHAFDPSGIKSGAVGDPRVKRGKGYPIGPGWSGQIGGVLPQGRNLRETLLLNLISYDVESYVRIGERDDVPPWERDPDGPEGRERSPRGAIDLYTWQTRRVRLVGDRNGVTGVVLANGDPIQPRNQHDCDPHTTWRYSDPQSKKLKTTVYMPQTHDPNRAVWRGLPAMLPSIYGRRISRGKPEHLAPGVLQWIGDLASEEHLPEDYVPRVRVLGVEYGAQSATYSEIIDDVLPLSVVLLRQDRPAAGQAAKEAVSDAEKAGTAIWSLAENLAQAGGAEPRSGAGDRAREQLYAALEAPYRDWLAEFGPDRDLLGARAEWQQTVKSAAYAIAGELVEAAPPAAWSGRTIKKQTDGKKRERATEEQVINVALANLWFRAALRKALPLAHPSSESTAQEAAV</sequence>
<dbReference type="Pfam" id="PF09481">
    <property type="entry name" value="CRISPR_Cse1"/>
    <property type="match status" value="1"/>
</dbReference>
<evidence type="ECO:0000313" key="2">
    <source>
        <dbReference type="EMBL" id="KEI43372.1"/>
    </source>
</evidence>
<dbReference type="Gene3D" id="1.10.132.100">
    <property type="match status" value="1"/>
</dbReference>
<dbReference type="AlphaFoldDB" id="A0A073AWB0"/>
<feature type="region of interest" description="Disordered" evidence="1">
    <location>
        <begin position="275"/>
        <end position="300"/>
    </location>
</feature>
<feature type="compositionally biased region" description="Basic and acidic residues" evidence="1">
    <location>
        <begin position="228"/>
        <end position="247"/>
    </location>
</feature>
<evidence type="ECO:0000256" key="1">
    <source>
        <dbReference type="SAM" id="MobiDB-lite"/>
    </source>
</evidence>
<proteinExistence type="predicted"/>
<dbReference type="eggNOG" id="COG1203">
    <property type="taxonomic scope" value="Bacteria"/>
</dbReference>
<accession>A0A073AWB0</accession>
<keyword evidence="3" id="KW-1185">Reference proteome</keyword>
<evidence type="ECO:0000313" key="3">
    <source>
        <dbReference type="Proteomes" id="UP000031419"/>
    </source>
</evidence>
<dbReference type="STRING" id="28042.GU90_16605"/>
<dbReference type="NCBIfam" id="TIGR02547">
    <property type="entry name" value="casA_cse1"/>
    <property type="match status" value="1"/>
</dbReference>
<dbReference type="InterPro" id="IPR013381">
    <property type="entry name" value="CRISPR-assoc_prot_Cse1"/>
</dbReference>
<name>A0A073AWB0_9PSEU</name>
<organism evidence="2 3">
    <name type="scientific">Saccharopolyspora rectivirgula</name>
    <dbReference type="NCBI Taxonomy" id="28042"/>
    <lineage>
        <taxon>Bacteria</taxon>
        <taxon>Bacillati</taxon>
        <taxon>Actinomycetota</taxon>
        <taxon>Actinomycetes</taxon>
        <taxon>Pseudonocardiales</taxon>
        <taxon>Pseudonocardiaceae</taxon>
        <taxon>Saccharopolyspora</taxon>
    </lineage>
</organism>
<protein>
    <submittedName>
        <fullName evidence="2">CRISPR-associated protein Cse1</fullName>
    </submittedName>
</protein>
<gene>
    <name evidence="2" type="ORF">GU90_16605</name>
</gene>
<dbReference type="EMBL" id="JNVU01000039">
    <property type="protein sequence ID" value="KEI43372.1"/>
    <property type="molecule type" value="Genomic_DNA"/>
</dbReference>
<comment type="caution">
    <text evidence="2">The sequence shown here is derived from an EMBL/GenBank/DDBJ whole genome shotgun (WGS) entry which is preliminary data.</text>
</comment>
<dbReference type="OrthoDB" id="3187690at2"/>
<feature type="region of interest" description="Disordered" evidence="1">
    <location>
        <begin position="228"/>
        <end position="248"/>
    </location>
</feature>
<dbReference type="CDD" id="cd09729">
    <property type="entry name" value="Cse1_I-E"/>
    <property type="match status" value="1"/>
</dbReference>
<dbReference type="RefSeq" id="WP_029720686.1">
    <property type="nucleotide sequence ID" value="NZ_JNVU01000039.1"/>
</dbReference>